<sequence length="46" mass="4879">MAMSGKYKVDPVVVADPLNINSSVAAPPTYLRNPTCLSGGRSDNRD</sequence>
<protein>
    <submittedName>
        <fullName evidence="2">Unannotated protein</fullName>
    </submittedName>
</protein>
<dbReference type="AlphaFoldDB" id="A0A6J6PV84"/>
<reference evidence="2" key="1">
    <citation type="submission" date="2020-05" db="EMBL/GenBank/DDBJ databases">
        <authorList>
            <person name="Chiriac C."/>
            <person name="Salcher M."/>
            <person name="Ghai R."/>
            <person name="Kavagutti S V."/>
        </authorList>
    </citation>
    <scope>NUCLEOTIDE SEQUENCE</scope>
</reference>
<dbReference type="EMBL" id="CAEZYG010000006">
    <property type="protein sequence ID" value="CAB4702667.1"/>
    <property type="molecule type" value="Genomic_DNA"/>
</dbReference>
<evidence type="ECO:0000256" key="1">
    <source>
        <dbReference type="SAM" id="MobiDB-lite"/>
    </source>
</evidence>
<organism evidence="2">
    <name type="scientific">freshwater metagenome</name>
    <dbReference type="NCBI Taxonomy" id="449393"/>
    <lineage>
        <taxon>unclassified sequences</taxon>
        <taxon>metagenomes</taxon>
        <taxon>ecological metagenomes</taxon>
    </lineage>
</organism>
<gene>
    <name evidence="2" type="ORF">UFOPK2657_00080</name>
</gene>
<evidence type="ECO:0000313" key="2">
    <source>
        <dbReference type="EMBL" id="CAB4702667.1"/>
    </source>
</evidence>
<name>A0A6J6PV84_9ZZZZ</name>
<accession>A0A6J6PV84</accession>
<feature type="region of interest" description="Disordered" evidence="1">
    <location>
        <begin position="24"/>
        <end position="46"/>
    </location>
</feature>
<proteinExistence type="predicted"/>